<dbReference type="OrthoDB" id="2874149at2759"/>
<evidence type="ECO:0000256" key="9">
    <source>
        <dbReference type="ARBA" id="ARBA00023224"/>
    </source>
</evidence>
<organism evidence="12 13">
    <name type="scientific">Diplodia corticola</name>
    <dbReference type="NCBI Taxonomy" id="236234"/>
    <lineage>
        <taxon>Eukaryota</taxon>
        <taxon>Fungi</taxon>
        <taxon>Dikarya</taxon>
        <taxon>Ascomycota</taxon>
        <taxon>Pezizomycotina</taxon>
        <taxon>Dothideomycetes</taxon>
        <taxon>Dothideomycetes incertae sedis</taxon>
        <taxon>Botryosphaeriales</taxon>
        <taxon>Botryosphaeriaceae</taxon>
        <taxon>Diplodia</taxon>
    </lineage>
</organism>
<feature type="transmembrane region" description="Helical" evidence="11">
    <location>
        <begin position="39"/>
        <end position="61"/>
    </location>
</feature>
<dbReference type="PANTHER" id="PTHR28097">
    <property type="entry name" value="PHEROMONE A FACTOR RECEPTOR"/>
    <property type="match status" value="1"/>
</dbReference>
<dbReference type="CDD" id="cd14966">
    <property type="entry name" value="7tmD_STE3"/>
    <property type="match status" value="1"/>
</dbReference>
<dbReference type="EMBL" id="MNUE01000046">
    <property type="protein sequence ID" value="OJD31571.1"/>
    <property type="molecule type" value="Genomic_DNA"/>
</dbReference>
<dbReference type="AlphaFoldDB" id="A0A1J9RGA4"/>
<sequence>MAEEEFPLYPAAIYLPPIAGLAIILDVPPLIWHVRNHNLAAAALVGWFIAYNFFALINALIWGNEDVRHWFPGYGVCDVEVYVMVAGWTGISTALLCIMRGLAKVLDTKNQVVRPCRAQRIRQYLIDAIICWAPPILQLGLFDIVKVYRYYIYDISGCVPAIDNSLVGVGLIYIWPLVIDFVVGYYAVLVIVRMHRYRAEFSRLVHSHNTTRSRFLRLFLLSTLILLGILPAQATILYLNLLHPFLKYSWSRNHDPVQRATIQPYLTHGEPIPDRWVSLACGFLLFLFFGLGTDASDMYRSWAKNLSPARLFKRSDGHPHQGMFHIIRNGGSSSGSSSGNTPISPSARSTFSCKTYLTSSTTTARSNSTAGSGGKSFFSLSKSLCKSPLDLWRTSAGADTTTTSSNNTRSGSTAPILPLHHHRHPDSSDGNRNARIPSIATATTAAPSAALAPPTIDTSISMTPLAKAIRKASVGTLIEDDDDDATTVSGSPVVVVDDLEKSGGGGGGGSVSAGIRRTGELQGLGIEMVGMRSPRTEL</sequence>
<dbReference type="GO" id="GO:0005886">
    <property type="term" value="C:plasma membrane"/>
    <property type="evidence" value="ECO:0007669"/>
    <property type="project" value="TreeGrafter"/>
</dbReference>
<feature type="transmembrane region" description="Helical" evidence="11">
    <location>
        <begin position="215"/>
        <end position="239"/>
    </location>
</feature>
<feature type="region of interest" description="Disordered" evidence="10">
    <location>
        <begin position="323"/>
        <end position="347"/>
    </location>
</feature>
<feature type="transmembrane region" description="Helical" evidence="11">
    <location>
        <begin position="276"/>
        <end position="295"/>
    </location>
</feature>
<evidence type="ECO:0000256" key="8">
    <source>
        <dbReference type="ARBA" id="ARBA00023170"/>
    </source>
</evidence>
<feature type="transmembrane region" description="Helical" evidence="11">
    <location>
        <begin position="6"/>
        <end position="27"/>
    </location>
</feature>
<evidence type="ECO:0000256" key="2">
    <source>
        <dbReference type="ARBA" id="ARBA00011085"/>
    </source>
</evidence>
<keyword evidence="9" id="KW-0807">Transducer</keyword>
<dbReference type="RefSeq" id="XP_020127831.1">
    <property type="nucleotide sequence ID" value="XM_020276295.1"/>
</dbReference>
<evidence type="ECO:0000256" key="6">
    <source>
        <dbReference type="ARBA" id="ARBA00023040"/>
    </source>
</evidence>
<dbReference type="InterPro" id="IPR001499">
    <property type="entry name" value="GPCR_STE3"/>
</dbReference>
<keyword evidence="5 11" id="KW-1133">Transmembrane helix</keyword>
<proteinExistence type="inferred from homology"/>
<comment type="caution">
    <text evidence="12">The sequence shown here is derived from an EMBL/GenBank/DDBJ whole genome shotgun (WGS) entry which is preliminary data.</text>
</comment>
<comment type="similarity">
    <text evidence="2">Belongs to the G-protein coupled receptor 4 family.</text>
</comment>
<feature type="transmembrane region" description="Helical" evidence="11">
    <location>
        <begin position="172"/>
        <end position="194"/>
    </location>
</feature>
<reference evidence="12 13" key="1">
    <citation type="submission" date="2016-10" db="EMBL/GenBank/DDBJ databases">
        <title>Proteomics and genomics reveal pathogen-plant mechanisms compatible with a hemibiotrophic lifestyle of Diplodia corticola.</title>
        <authorList>
            <person name="Fernandes I."/>
            <person name="De Jonge R."/>
            <person name="Van De Peer Y."/>
            <person name="Devreese B."/>
            <person name="Alves A."/>
            <person name="Esteves A.C."/>
        </authorList>
    </citation>
    <scope>NUCLEOTIDE SEQUENCE [LARGE SCALE GENOMIC DNA]</scope>
    <source>
        <strain evidence="12 13">CBS 112549</strain>
    </source>
</reference>
<dbReference type="GeneID" id="31016556"/>
<evidence type="ECO:0000256" key="3">
    <source>
        <dbReference type="ARBA" id="ARBA00022507"/>
    </source>
</evidence>
<feature type="compositionally biased region" description="Low complexity" evidence="10">
    <location>
        <begin position="396"/>
        <end position="413"/>
    </location>
</feature>
<keyword evidence="13" id="KW-1185">Reference proteome</keyword>
<protein>
    <submittedName>
        <fullName evidence="12">A-pheromone receptor</fullName>
    </submittedName>
</protein>
<keyword evidence="4 11" id="KW-0812">Transmembrane</keyword>
<dbReference type="Proteomes" id="UP000183809">
    <property type="component" value="Unassembled WGS sequence"/>
</dbReference>
<evidence type="ECO:0000313" key="13">
    <source>
        <dbReference type="Proteomes" id="UP000183809"/>
    </source>
</evidence>
<comment type="subcellular location">
    <subcellularLocation>
        <location evidence="1">Membrane</location>
        <topology evidence="1">Multi-pass membrane protein</topology>
    </subcellularLocation>
</comment>
<evidence type="ECO:0000256" key="1">
    <source>
        <dbReference type="ARBA" id="ARBA00004141"/>
    </source>
</evidence>
<name>A0A1J9RGA4_9PEZI</name>
<dbReference type="Pfam" id="PF02076">
    <property type="entry name" value="STE3"/>
    <property type="match status" value="1"/>
</dbReference>
<dbReference type="STRING" id="236234.A0A1J9RGA4"/>
<feature type="compositionally biased region" description="Low complexity" evidence="10">
    <location>
        <begin position="330"/>
        <end position="339"/>
    </location>
</feature>
<evidence type="ECO:0000313" key="12">
    <source>
        <dbReference type="EMBL" id="OJD31571.1"/>
    </source>
</evidence>
<dbReference type="PRINTS" id="PR00899">
    <property type="entry name" value="GPCRSTE3"/>
</dbReference>
<feature type="transmembrane region" description="Helical" evidence="11">
    <location>
        <begin position="124"/>
        <end position="142"/>
    </location>
</feature>
<feature type="region of interest" description="Disordered" evidence="10">
    <location>
        <begin position="396"/>
        <end position="434"/>
    </location>
</feature>
<evidence type="ECO:0000256" key="5">
    <source>
        <dbReference type="ARBA" id="ARBA00022989"/>
    </source>
</evidence>
<accession>A0A1J9RGA4</accession>
<evidence type="ECO:0000256" key="11">
    <source>
        <dbReference type="SAM" id="Phobius"/>
    </source>
</evidence>
<evidence type="ECO:0000256" key="7">
    <source>
        <dbReference type="ARBA" id="ARBA00023136"/>
    </source>
</evidence>
<evidence type="ECO:0000256" key="10">
    <source>
        <dbReference type="SAM" id="MobiDB-lite"/>
    </source>
</evidence>
<evidence type="ECO:0000256" key="4">
    <source>
        <dbReference type="ARBA" id="ARBA00022692"/>
    </source>
</evidence>
<gene>
    <name evidence="12" type="ORF">BKCO1_4600037</name>
</gene>
<keyword evidence="6" id="KW-0297">G-protein coupled receptor</keyword>
<keyword evidence="8 12" id="KW-0675">Receptor</keyword>
<keyword evidence="3" id="KW-0589">Pheromone response</keyword>
<feature type="transmembrane region" description="Helical" evidence="11">
    <location>
        <begin position="81"/>
        <end position="103"/>
    </location>
</feature>
<dbReference type="PANTHER" id="PTHR28097:SF1">
    <property type="entry name" value="PHEROMONE A FACTOR RECEPTOR"/>
    <property type="match status" value="1"/>
</dbReference>
<dbReference type="GO" id="GO:0004932">
    <property type="term" value="F:mating-type factor pheromone receptor activity"/>
    <property type="evidence" value="ECO:0007669"/>
    <property type="project" value="InterPro"/>
</dbReference>
<keyword evidence="7 11" id="KW-0472">Membrane</keyword>
<dbReference type="GO" id="GO:0000750">
    <property type="term" value="P:pheromone-dependent signal transduction involved in conjugation with cellular fusion"/>
    <property type="evidence" value="ECO:0007669"/>
    <property type="project" value="TreeGrafter"/>
</dbReference>